<dbReference type="OrthoDB" id="5850703at2759"/>
<reference evidence="2 3" key="2">
    <citation type="submission" date="2018-11" db="EMBL/GenBank/DDBJ databases">
        <authorList>
            <consortium name="Pathogen Informatics"/>
        </authorList>
    </citation>
    <scope>NUCLEOTIDE SEQUENCE [LARGE SCALE GENOMIC DNA]</scope>
</reference>
<sequence>MHGGWFGFGSGHNGRKYEEKGWHDSWHSGTAGNDRKVDNWGGKNLHKWSWGNGGAQGWGSWGKNMGRQTAGYIRDGYGNAEGNRNRNQYEFSNFYGSNDCCHEMIFGGSRPDQGYTEWGNVNSDTWKNTAGGEGWSKWTDDQEQGRGGRGQGGWKGWKSGSGSGTWDTWKNTNKPLISAKAQAFASSSIDP</sequence>
<keyword evidence="3" id="KW-1185">Reference proteome</keyword>
<feature type="compositionally biased region" description="Gly residues" evidence="1">
    <location>
        <begin position="147"/>
        <end position="163"/>
    </location>
</feature>
<feature type="region of interest" description="Disordered" evidence="1">
    <location>
        <begin position="127"/>
        <end position="171"/>
    </location>
</feature>
<dbReference type="WBParaSite" id="TCLT_0000058301-mRNA-1">
    <property type="protein sequence ID" value="TCLT_0000058301-mRNA-1"/>
    <property type="gene ID" value="TCLT_0000058301"/>
</dbReference>
<proteinExistence type="predicted"/>
<gene>
    <name evidence="2" type="ORF">TCLT_LOCUS584</name>
</gene>
<dbReference type="AlphaFoldDB" id="A0A0N5CKI6"/>
<name>A0A0N5CKI6_THECL</name>
<reference evidence="4" key="1">
    <citation type="submission" date="2017-02" db="UniProtKB">
        <authorList>
            <consortium name="WormBaseParasite"/>
        </authorList>
    </citation>
    <scope>IDENTIFICATION</scope>
</reference>
<dbReference type="STRING" id="103827.A0A0N5CKI6"/>
<dbReference type="OMA" id="NDCCHEM"/>
<accession>A0A0N5CKI6</accession>
<dbReference type="Proteomes" id="UP000276776">
    <property type="component" value="Unassembled WGS sequence"/>
</dbReference>
<organism evidence="4">
    <name type="scientific">Thelazia callipaeda</name>
    <name type="common">Oriental eyeworm</name>
    <name type="synonym">Parasitic nematode</name>
    <dbReference type="NCBI Taxonomy" id="103827"/>
    <lineage>
        <taxon>Eukaryota</taxon>
        <taxon>Metazoa</taxon>
        <taxon>Ecdysozoa</taxon>
        <taxon>Nematoda</taxon>
        <taxon>Chromadorea</taxon>
        <taxon>Rhabditida</taxon>
        <taxon>Spirurina</taxon>
        <taxon>Spiruromorpha</taxon>
        <taxon>Thelazioidea</taxon>
        <taxon>Thelaziidae</taxon>
        <taxon>Thelazia</taxon>
    </lineage>
</organism>
<evidence type="ECO:0000256" key="1">
    <source>
        <dbReference type="SAM" id="MobiDB-lite"/>
    </source>
</evidence>
<dbReference type="EMBL" id="UYYF01000046">
    <property type="protein sequence ID" value="VDM95611.1"/>
    <property type="molecule type" value="Genomic_DNA"/>
</dbReference>
<protein>
    <submittedName>
        <fullName evidence="4">Aggrecan core protein</fullName>
    </submittedName>
</protein>
<evidence type="ECO:0000313" key="3">
    <source>
        <dbReference type="Proteomes" id="UP000276776"/>
    </source>
</evidence>
<evidence type="ECO:0000313" key="4">
    <source>
        <dbReference type="WBParaSite" id="TCLT_0000058301-mRNA-1"/>
    </source>
</evidence>
<evidence type="ECO:0000313" key="2">
    <source>
        <dbReference type="EMBL" id="VDM95611.1"/>
    </source>
</evidence>